<dbReference type="AlphaFoldDB" id="A0A8E3SBZ6"/>
<organism evidence="1 2">
    <name type="scientific">Mergibacter septicus</name>
    <dbReference type="NCBI Taxonomy" id="221402"/>
    <lineage>
        <taxon>Bacteria</taxon>
        <taxon>Pseudomonadati</taxon>
        <taxon>Pseudomonadota</taxon>
        <taxon>Gammaproteobacteria</taxon>
        <taxon>Pasteurellales</taxon>
        <taxon>Pasteurellaceae</taxon>
        <taxon>Mergibacter</taxon>
    </lineage>
</organism>
<evidence type="ECO:0000313" key="2">
    <source>
        <dbReference type="Proteomes" id="UP000955338"/>
    </source>
</evidence>
<dbReference type="RefSeq" id="WP_261920579.1">
    <property type="nucleotide sequence ID" value="NZ_CP022010.1"/>
</dbReference>
<name>A0A8E3SBZ6_9PAST</name>
<dbReference type="EMBL" id="CP022011">
    <property type="protein sequence ID" value="QDJ14900.1"/>
    <property type="molecule type" value="Genomic_DNA"/>
</dbReference>
<reference evidence="1" key="1">
    <citation type="submission" date="2017-06" db="EMBL/GenBank/DDBJ databases">
        <title>Genome sequencing of pathogenic and non-pathogenic strains within Bisgaard taxon 40.</title>
        <authorList>
            <person name="Ladner J.T."/>
            <person name="Lovett S.P."/>
            <person name="Koroleva G."/>
            <person name="Lorch J.M."/>
        </authorList>
    </citation>
    <scope>NUCLEOTIDE SEQUENCE</scope>
    <source>
        <strain evidence="1">27576-1-I1</strain>
    </source>
</reference>
<dbReference type="PANTHER" id="PTHR43792:SF1">
    <property type="entry name" value="N-ACETYLTRANSFERASE DOMAIN-CONTAINING PROTEIN"/>
    <property type="match status" value="1"/>
</dbReference>
<dbReference type="SUPFAM" id="SSF55729">
    <property type="entry name" value="Acyl-CoA N-acyltransferases (Nat)"/>
    <property type="match status" value="1"/>
</dbReference>
<dbReference type="PROSITE" id="PS51186">
    <property type="entry name" value="GNAT"/>
    <property type="match status" value="1"/>
</dbReference>
<protein>
    <submittedName>
        <fullName evidence="1">GNAT family N-acetyltransferase</fullName>
    </submittedName>
</protein>
<dbReference type="GO" id="GO:0016747">
    <property type="term" value="F:acyltransferase activity, transferring groups other than amino-acyl groups"/>
    <property type="evidence" value="ECO:0007669"/>
    <property type="project" value="InterPro"/>
</dbReference>
<dbReference type="Pfam" id="PF13302">
    <property type="entry name" value="Acetyltransf_3"/>
    <property type="match status" value="1"/>
</dbReference>
<dbReference type="InterPro" id="IPR051531">
    <property type="entry name" value="N-acetyltransferase"/>
</dbReference>
<sequence>MQHQGTQILTTKRLILRPFCLDDSYPMFKNWASDPEVTKYLTWQAHSDQTITLEILNSWVKNYQQANFYQWAIVLKESGEVIGSIGAVNQNESIQEVEIGYCIGKAWWQQGITSEALAELIRFFFLQVNVNRIVAKHDSCNPNSGKVMQKVGMQYEGRLRQSFMTDRGLSDKVYYSILRSEFVE</sequence>
<keyword evidence="2" id="KW-1185">Reference proteome</keyword>
<dbReference type="PANTHER" id="PTHR43792">
    <property type="entry name" value="GNAT FAMILY, PUTATIVE (AFU_ORTHOLOGUE AFUA_3G00765)-RELATED-RELATED"/>
    <property type="match status" value="1"/>
</dbReference>
<accession>A0A8E3SBZ6</accession>
<dbReference type="Proteomes" id="UP000955338">
    <property type="component" value="Chromosome"/>
</dbReference>
<dbReference type="InterPro" id="IPR016181">
    <property type="entry name" value="Acyl_CoA_acyltransferase"/>
</dbReference>
<dbReference type="InterPro" id="IPR000182">
    <property type="entry name" value="GNAT_dom"/>
</dbReference>
<dbReference type="Gene3D" id="3.40.630.30">
    <property type="match status" value="1"/>
</dbReference>
<evidence type="ECO:0000313" key="1">
    <source>
        <dbReference type="EMBL" id="QDJ14900.1"/>
    </source>
</evidence>
<proteinExistence type="predicted"/>
<gene>
    <name evidence="1" type="ORF">CEP48_05410</name>
</gene>